<feature type="transmembrane region" description="Helical" evidence="7">
    <location>
        <begin position="31"/>
        <end position="47"/>
    </location>
</feature>
<dbReference type="Proteomes" id="UP001152533">
    <property type="component" value="Unassembled WGS sequence"/>
</dbReference>
<dbReference type="PANTHER" id="PTHR33048">
    <property type="entry name" value="PTH11-LIKE INTEGRAL MEMBRANE PROTEIN (AFU_ORTHOLOGUE AFUA_5G11245)"/>
    <property type="match status" value="1"/>
</dbReference>
<gene>
    <name evidence="9" type="ORF">CGXH109_LOCUS96771</name>
</gene>
<dbReference type="EMBL" id="CAMGZC010000879">
    <property type="protein sequence ID" value="CAI0650510.1"/>
    <property type="molecule type" value="Genomic_DNA"/>
</dbReference>
<feature type="compositionally biased region" description="Polar residues" evidence="6">
    <location>
        <begin position="359"/>
        <end position="373"/>
    </location>
</feature>
<evidence type="ECO:0000256" key="5">
    <source>
        <dbReference type="ARBA" id="ARBA00038359"/>
    </source>
</evidence>
<reference evidence="9" key="1">
    <citation type="submission" date="2022-08" db="EMBL/GenBank/DDBJ databases">
        <authorList>
            <person name="Giroux E."/>
            <person name="Giroux E."/>
        </authorList>
    </citation>
    <scope>NUCLEOTIDE SEQUENCE</scope>
    <source>
        <strain evidence="9">H1091258</strain>
    </source>
</reference>
<protein>
    <recommendedName>
        <fullName evidence="8">Rhodopsin domain-containing protein</fullName>
    </recommendedName>
</protein>
<dbReference type="Pfam" id="PF20684">
    <property type="entry name" value="Fung_rhodopsin"/>
    <property type="match status" value="1"/>
</dbReference>
<evidence type="ECO:0000313" key="9">
    <source>
        <dbReference type="EMBL" id="CAI0650510.1"/>
    </source>
</evidence>
<proteinExistence type="inferred from homology"/>
<feature type="region of interest" description="Disordered" evidence="6">
    <location>
        <begin position="388"/>
        <end position="407"/>
    </location>
</feature>
<feature type="domain" description="Rhodopsin" evidence="8">
    <location>
        <begin position="43"/>
        <end position="313"/>
    </location>
</feature>
<comment type="similarity">
    <text evidence="5">Belongs to the SAT4 family.</text>
</comment>
<keyword evidence="3 7" id="KW-1133">Transmembrane helix</keyword>
<evidence type="ECO:0000256" key="7">
    <source>
        <dbReference type="SAM" id="Phobius"/>
    </source>
</evidence>
<evidence type="ECO:0000256" key="6">
    <source>
        <dbReference type="SAM" id="MobiDB-lite"/>
    </source>
</evidence>
<evidence type="ECO:0000259" key="8">
    <source>
        <dbReference type="Pfam" id="PF20684"/>
    </source>
</evidence>
<feature type="transmembrane region" description="Helical" evidence="7">
    <location>
        <begin position="254"/>
        <end position="276"/>
    </location>
</feature>
<name>A0A9W4RZZ9_9PEZI</name>
<organism evidence="9 10">
    <name type="scientific">Colletotrichum noveboracense</name>
    <dbReference type="NCBI Taxonomy" id="2664923"/>
    <lineage>
        <taxon>Eukaryota</taxon>
        <taxon>Fungi</taxon>
        <taxon>Dikarya</taxon>
        <taxon>Ascomycota</taxon>
        <taxon>Pezizomycotina</taxon>
        <taxon>Sordariomycetes</taxon>
        <taxon>Hypocreomycetidae</taxon>
        <taxon>Glomerellales</taxon>
        <taxon>Glomerellaceae</taxon>
        <taxon>Colletotrichum</taxon>
        <taxon>Colletotrichum gloeosporioides species complex</taxon>
    </lineage>
</organism>
<keyword evidence="10" id="KW-1185">Reference proteome</keyword>
<evidence type="ECO:0000256" key="1">
    <source>
        <dbReference type="ARBA" id="ARBA00004141"/>
    </source>
</evidence>
<feature type="transmembrane region" description="Helical" evidence="7">
    <location>
        <begin position="59"/>
        <end position="79"/>
    </location>
</feature>
<dbReference type="AlphaFoldDB" id="A0A9W4RZZ9"/>
<evidence type="ECO:0000256" key="4">
    <source>
        <dbReference type="ARBA" id="ARBA00023136"/>
    </source>
</evidence>
<feature type="transmembrane region" description="Helical" evidence="7">
    <location>
        <begin position="140"/>
        <end position="161"/>
    </location>
</feature>
<dbReference type="GO" id="GO:0016020">
    <property type="term" value="C:membrane"/>
    <property type="evidence" value="ECO:0007669"/>
    <property type="project" value="UniProtKB-SubCell"/>
</dbReference>
<dbReference type="PANTHER" id="PTHR33048:SF105">
    <property type="match status" value="1"/>
</dbReference>
<dbReference type="InterPro" id="IPR052337">
    <property type="entry name" value="SAT4-like"/>
</dbReference>
<feature type="transmembrane region" description="Helical" evidence="7">
    <location>
        <begin position="296"/>
        <end position="316"/>
    </location>
</feature>
<keyword evidence="2 7" id="KW-0812">Transmembrane</keyword>
<accession>A0A9W4RZZ9</accession>
<evidence type="ECO:0000313" key="10">
    <source>
        <dbReference type="Proteomes" id="UP001152533"/>
    </source>
</evidence>
<feature type="transmembrane region" description="Helical" evidence="7">
    <location>
        <begin position="214"/>
        <end position="242"/>
    </location>
</feature>
<sequence>MSSNDATLDPAALAAAQTAAEAARRMTIEAWTLYGVGMVVTFLRMFARAKAVGFRNFRADDYLAFAAAIFYTIQSTLAYEVGNIAHGLANNGMTDDERTALSTTDPEFTLRFVSSNWIMILGAKFVCHRVIGSKIQVAGWTTYSALLLLLKLSMLFFYLRLTEGLGRRYRMRIWIGFGLVIGTFMASILAVFLACIPFDKYWQISPDPGNSCQAAISLPIIWTSFAANVSTDIYLILIPIPLLWESTLRLIKKIASTIVLGAGIFVLVCATLKSIFVLVDPVNGAQLAGTWGTRETFVAVVTTNLPMIFPLIRTWLKPLWPSMLRSSKKAYKTPSGFQTIGGGNGQYGNSQRSRDRRTGPSSANPITANVSFTESEERIMNDVKMQDIKTSTSSVSPIPGSKPPNGIVVSNEIQVTIDDRTSQFVEQRPQHPREAW</sequence>
<keyword evidence="4 7" id="KW-0472">Membrane</keyword>
<feature type="region of interest" description="Disordered" evidence="6">
    <location>
        <begin position="332"/>
        <end position="378"/>
    </location>
</feature>
<feature type="transmembrane region" description="Helical" evidence="7">
    <location>
        <begin position="173"/>
        <end position="194"/>
    </location>
</feature>
<dbReference type="InterPro" id="IPR049326">
    <property type="entry name" value="Rhodopsin_dom_fungi"/>
</dbReference>
<evidence type="ECO:0000256" key="3">
    <source>
        <dbReference type="ARBA" id="ARBA00022989"/>
    </source>
</evidence>
<evidence type="ECO:0000256" key="2">
    <source>
        <dbReference type="ARBA" id="ARBA00022692"/>
    </source>
</evidence>
<comment type="subcellular location">
    <subcellularLocation>
        <location evidence="1">Membrane</location>
        <topology evidence="1">Multi-pass membrane protein</topology>
    </subcellularLocation>
</comment>
<comment type="caution">
    <text evidence="9">The sequence shown here is derived from an EMBL/GenBank/DDBJ whole genome shotgun (WGS) entry which is preliminary data.</text>
</comment>